<protein>
    <recommendedName>
        <fullName evidence="4">Conjugal transfer protein TraF</fullName>
    </recommendedName>
</protein>
<evidence type="ECO:0000313" key="2">
    <source>
        <dbReference type="EMBL" id="PWN57322.1"/>
    </source>
</evidence>
<dbReference type="RefSeq" id="WP_109718828.1">
    <property type="nucleotide sequence ID" value="NZ_QEQK01000002.1"/>
</dbReference>
<dbReference type="InterPro" id="IPR032811">
    <property type="entry name" value="Put_conjugal_transfer"/>
</dbReference>
<reference evidence="2 3" key="1">
    <citation type="submission" date="2018-05" db="EMBL/GenBank/DDBJ databases">
        <title>Abyssibacter profundi OUC007T gen. nov., sp. nov, a marine bacterium isolated from seawater of the Mariana Trench.</title>
        <authorList>
            <person name="Zhou S."/>
        </authorList>
    </citation>
    <scope>NUCLEOTIDE SEQUENCE [LARGE SCALE GENOMIC DNA]</scope>
    <source>
        <strain evidence="2 3">OUC007</strain>
    </source>
</reference>
<name>A0A363UPE6_9GAMM</name>
<comment type="caution">
    <text evidence="2">The sequence shown here is derived from an EMBL/GenBank/DDBJ whole genome shotgun (WGS) entry which is preliminary data.</text>
</comment>
<evidence type="ECO:0008006" key="4">
    <source>
        <dbReference type="Google" id="ProtNLM"/>
    </source>
</evidence>
<dbReference type="Proteomes" id="UP000251800">
    <property type="component" value="Unassembled WGS sequence"/>
</dbReference>
<keyword evidence="3" id="KW-1185">Reference proteome</keyword>
<feature type="coiled-coil region" evidence="1">
    <location>
        <begin position="79"/>
        <end position="106"/>
    </location>
</feature>
<sequence length="469" mass="50465">MMNRRLGWMLLVWPLWASAGPDGYLRHGGGAVSSLSTGSTGLAAALANPAAGARLLGDERSVATGVLYLPHVGYEVGPVDNFAENFEEFEDRFDEVEAQIEQAEQSGDPNDAQAANDAIEALIQDFNPVLRDIVDRGYFNIELQQQLPVTPALFKALGGVFTVDVSADLKARVETLASVEGAGIVQGLDTDGDGLLDEVETNDLAALVTSGVFTQLGLGYSRVLPSGQWSAVPSDMTLLAGARLNIIQGSLSKQLAIVDDDADDEEDTAFDRVEDNYDANEASTTAVGLDVGLLAQWRRFSAGVTIFNLLPPSFDFGDFGQRCDRFDAESGQRADCEATRRLIDQGVVDAAGSYDVDTRLNIEGAYDIPRVGWTIGLTLDLNKASSVLGDDYQWFELVAGHDSGRWWLPDFAVSYRQNLAGSEQSYLGVGMGLLRVLRLNISYGLDSTQVDGSDQPRSAAVSLGFEIPF</sequence>
<dbReference type="EMBL" id="QEQK01000002">
    <property type="protein sequence ID" value="PWN57322.1"/>
    <property type="molecule type" value="Genomic_DNA"/>
</dbReference>
<dbReference type="Pfam" id="PF13729">
    <property type="entry name" value="TraF_2"/>
    <property type="match status" value="1"/>
</dbReference>
<gene>
    <name evidence="2" type="ORF">DEH80_02135</name>
</gene>
<accession>A0A363UPE6</accession>
<keyword evidence="1" id="KW-0175">Coiled coil</keyword>
<dbReference type="AlphaFoldDB" id="A0A363UPE6"/>
<evidence type="ECO:0000313" key="3">
    <source>
        <dbReference type="Proteomes" id="UP000251800"/>
    </source>
</evidence>
<dbReference type="OrthoDB" id="5610858at2"/>
<proteinExistence type="predicted"/>
<organism evidence="2 3">
    <name type="scientific">Abyssibacter profundi</name>
    <dbReference type="NCBI Taxonomy" id="2182787"/>
    <lineage>
        <taxon>Bacteria</taxon>
        <taxon>Pseudomonadati</taxon>
        <taxon>Pseudomonadota</taxon>
        <taxon>Gammaproteobacteria</taxon>
        <taxon>Chromatiales</taxon>
        <taxon>Oceanococcaceae</taxon>
        <taxon>Abyssibacter</taxon>
    </lineage>
</organism>
<evidence type="ECO:0000256" key="1">
    <source>
        <dbReference type="SAM" id="Coils"/>
    </source>
</evidence>